<proteinExistence type="predicted"/>
<dbReference type="EMBL" id="BKCJ010000105">
    <property type="protein sequence ID" value="GEU29833.1"/>
    <property type="molecule type" value="Genomic_DNA"/>
</dbReference>
<accession>A0A699GJH4</accession>
<organism evidence="1">
    <name type="scientific">Tanacetum cinerariifolium</name>
    <name type="common">Dalmatian daisy</name>
    <name type="synonym">Chrysanthemum cinerariifolium</name>
    <dbReference type="NCBI Taxonomy" id="118510"/>
    <lineage>
        <taxon>Eukaryota</taxon>
        <taxon>Viridiplantae</taxon>
        <taxon>Streptophyta</taxon>
        <taxon>Embryophyta</taxon>
        <taxon>Tracheophyta</taxon>
        <taxon>Spermatophyta</taxon>
        <taxon>Magnoliopsida</taxon>
        <taxon>eudicotyledons</taxon>
        <taxon>Gunneridae</taxon>
        <taxon>Pentapetalae</taxon>
        <taxon>asterids</taxon>
        <taxon>campanulids</taxon>
        <taxon>Asterales</taxon>
        <taxon>Asteraceae</taxon>
        <taxon>Asteroideae</taxon>
        <taxon>Anthemideae</taxon>
        <taxon>Anthemidinae</taxon>
        <taxon>Tanacetum</taxon>
    </lineage>
</organism>
<gene>
    <name evidence="1" type="ORF">Tci_001811</name>
</gene>
<reference evidence="1" key="1">
    <citation type="journal article" date="2019" name="Sci. Rep.">
        <title>Draft genome of Tanacetum cinerariifolium, the natural source of mosquito coil.</title>
        <authorList>
            <person name="Yamashiro T."/>
            <person name="Shiraishi A."/>
            <person name="Satake H."/>
            <person name="Nakayama K."/>
        </authorList>
    </citation>
    <scope>NUCLEOTIDE SEQUENCE</scope>
</reference>
<sequence>AIGEDLSLAREINALCVGLTIVIEERDNFVDELDLLVVRFVSEKMAEFMKESQEKDTQNLMKLQIIGREFELRVAEKYLFIEKLKGNMGF</sequence>
<evidence type="ECO:0000313" key="1">
    <source>
        <dbReference type="EMBL" id="GEU29833.1"/>
    </source>
</evidence>
<feature type="non-terminal residue" evidence="1">
    <location>
        <position position="1"/>
    </location>
</feature>
<name>A0A699GJH4_TANCI</name>
<comment type="caution">
    <text evidence="1">The sequence shown here is derived from an EMBL/GenBank/DDBJ whole genome shotgun (WGS) entry which is preliminary data.</text>
</comment>
<protein>
    <submittedName>
        <fullName evidence="1">Uncharacterized protein</fullName>
    </submittedName>
</protein>
<dbReference type="AlphaFoldDB" id="A0A699GJH4"/>